<dbReference type="InterPro" id="IPR013083">
    <property type="entry name" value="Znf_RING/FYVE/PHD"/>
</dbReference>
<dbReference type="OrthoDB" id="9984778at2759"/>
<evidence type="ECO:0000256" key="3">
    <source>
        <dbReference type="ARBA" id="ARBA00022833"/>
    </source>
</evidence>
<evidence type="ECO:0000313" key="7">
    <source>
        <dbReference type="EMBL" id="PON45910.1"/>
    </source>
</evidence>
<keyword evidence="5" id="KW-0812">Transmembrane</keyword>
<dbReference type="GO" id="GO:0008270">
    <property type="term" value="F:zinc ion binding"/>
    <property type="evidence" value="ECO:0007669"/>
    <property type="project" value="UniProtKB-KW"/>
</dbReference>
<dbReference type="GO" id="GO:0016567">
    <property type="term" value="P:protein ubiquitination"/>
    <property type="evidence" value="ECO:0007669"/>
    <property type="project" value="TreeGrafter"/>
</dbReference>
<gene>
    <name evidence="7" type="ORF">TorRG33x02_327490</name>
</gene>
<sequence>MAASQIFSTLAHSSLQIFLRFLELVFFILPSIIWNYMVLSLTHFKCAFELLLYNQYSFSAPNINHYYCHYRNIPNKPAGSEEVIRRTRFEFKEGSKRKNEDNQCAVCLSEVKEGDEIGELRCCHLFHAACLERWIVGFKRVTCPLCRGTLALPRSGGGEEEIGVEVLFFKFCSFSSNSTSYEDEPDSWWLR</sequence>
<reference evidence="8" key="1">
    <citation type="submission" date="2016-06" db="EMBL/GenBank/DDBJ databases">
        <title>Parallel loss of symbiosis genes in relatives of nitrogen-fixing non-legume Parasponia.</title>
        <authorList>
            <person name="Van Velzen R."/>
            <person name="Holmer R."/>
            <person name="Bu F."/>
            <person name="Rutten L."/>
            <person name="Van Zeijl A."/>
            <person name="Liu W."/>
            <person name="Santuari L."/>
            <person name="Cao Q."/>
            <person name="Sharma T."/>
            <person name="Shen D."/>
            <person name="Roswanjaya Y."/>
            <person name="Wardhani T."/>
            <person name="Kalhor M.S."/>
            <person name="Jansen J."/>
            <person name="Van den Hoogen J."/>
            <person name="Gungor B."/>
            <person name="Hartog M."/>
            <person name="Hontelez J."/>
            <person name="Verver J."/>
            <person name="Yang W.-C."/>
            <person name="Schijlen E."/>
            <person name="Repin R."/>
            <person name="Schilthuizen M."/>
            <person name="Schranz E."/>
            <person name="Heidstra R."/>
            <person name="Miyata K."/>
            <person name="Fedorova E."/>
            <person name="Kohlen W."/>
            <person name="Bisseling T."/>
            <person name="Smit S."/>
            <person name="Geurts R."/>
        </authorList>
    </citation>
    <scope>NUCLEOTIDE SEQUENCE [LARGE SCALE GENOMIC DNA]</scope>
    <source>
        <strain evidence="8">cv. RG33-2</strain>
    </source>
</reference>
<keyword evidence="2 4" id="KW-0863">Zinc-finger</keyword>
<dbReference type="STRING" id="63057.A0A2P5BAV4"/>
<organism evidence="7 8">
    <name type="scientific">Trema orientale</name>
    <name type="common">Charcoal tree</name>
    <name type="synonym">Celtis orientalis</name>
    <dbReference type="NCBI Taxonomy" id="63057"/>
    <lineage>
        <taxon>Eukaryota</taxon>
        <taxon>Viridiplantae</taxon>
        <taxon>Streptophyta</taxon>
        <taxon>Embryophyta</taxon>
        <taxon>Tracheophyta</taxon>
        <taxon>Spermatophyta</taxon>
        <taxon>Magnoliopsida</taxon>
        <taxon>eudicotyledons</taxon>
        <taxon>Gunneridae</taxon>
        <taxon>Pentapetalae</taxon>
        <taxon>rosids</taxon>
        <taxon>fabids</taxon>
        <taxon>Rosales</taxon>
        <taxon>Cannabaceae</taxon>
        <taxon>Trema</taxon>
    </lineage>
</organism>
<dbReference type="PROSITE" id="PS50089">
    <property type="entry name" value="ZF_RING_2"/>
    <property type="match status" value="1"/>
</dbReference>
<evidence type="ECO:0000256" key="4">
    <source>
        <dbReference type="PROSITE-ProRule" id="PRU00175"/>
    </source>
</evidence>
<dbReference type="SUPFAM" id="SSF57850">
    <property type="entry name" value="RING/U-box"/>
    <property type="match status" value="1"/>
</dbReference>
<dbReference type="InterPro" id="IPR001841">
    <property type="entry name" value="Znf_RING"/>
</dbReference>
<dbReference type="PANTHER" id="PTHR45969">
    <property type="entry name" value="RING ZINC FINGER PROTEIN-RELATED"/>
    <property type="match status" value="1"/>
</dbReference>
<feature type="domain" description="RING-type" evidence="6">
    <location>
        <begin position="104"/>
        <end position="147"/>
    </location>
</feature>
<dbReference type="AlphaFoldDB" id="A0A2P5BAV4"/>
<dbReference type="Pfam" id="PF13639">
    <property type="entry name" value="zf-RING_2"/>
    <property type="match status" value="1"/>
</dbReference>
<dbReference type="GO" id="GO:0061630">
    <property type="term" value="F:ubiquitin protein ligase activity"/>
    <property type="evidence" value="ECO:0007669"/>
    <property type="project" value="TreeGrafter"/>
</dbReference>
<evidence type="ECO:0000256" key="2">
    <source>
        <dbReference type="ARBA" id="ARBA00022771"/>
    </source>
</evidence>
<dbReference type="EMBL" id="JXTC01000564">
    <property type="protein sequence ID" value="PON45910.1"/>
    <property type="molecule type" value="Genomic_DNA"/>
</dbReference>
<dbReference type="InParanoid" id="A0A2P5BAV4"/>
<evidence type="ECO:0000256" key="1">
    <source>
        <dbReference type="ARBA" id="ARBA00022723"/>
    </source>
</evidence>
<keyword evidence="8" id="KW-1185">Reference proteome</keyword>
<keyword evidence="1" id="KW-0479">Metal-binding</keyword>
<dbReference type="Gene3D" id="3.30.40.10">
    <property type="entry name" value="Zinc/RING finger domain, C3HC4 (zinc finger)"/>
    <property type="match status" value="1"/>
</dbReference>
<keyword evidence="5" id="KW-1133">Transmembrane helix</keyword>
<evidence type="ECO:0000256" key="5">
    <source>
        <dbReference type="SAM" id="Phobius"/>
    </source>
</evidence>
<evidence type="ECO:0000313" key="8">
    <source>
        <dbReference type="Proteomes" id="UP000237000"/>
    </source>
</evidence>
<evidence type="ECO:0000259" key="6">
    <source>
        <dbReference type="PROSITE" id="PS50089"/>
    </source>
</evidence>
<dbReference type="Proteomes" id="UP000237000">
    <property type="component" value="Unassembled WGS sequence"/>
</dbReference>
<keyword evidence="5" id="KW-0472">Membrane</keyword>
<dbReference type="PANTHER" id="PTHR45969:SF55">
    <property type="entry name" value="OS07G0686300 PROTEIN"/>
    <property type="match status" value="1"/>
</dbReference>
<accession>A0A2P5BAV4</accession>
<protein>
    <submittedName>
        <fullName evidence="7">43kDa postsynaptic protein</fullName>
    </submittedName>
</protein>
<proteinExistence type="predicted"/>
<name>A0A2P5BAV4_TREOI</name>
<keyword evidence="3" id="KW-0862">Zinc</keyword>
<comment type="caution">
    <text evidence="7">The sequence shown here is derived from an EMBL/GenBank/DDBJ whole genome shotgun (WGS) entry which is preliminary data.</text>
</comment>
<dbReference type="SMART" id="SM00184">
    <property type="entry name" value="RING"/>
    <property type="match status" value="1"/>
</dbReference>
<feature type="transmembrane region" description="Helical" evidence="5">
    <location>
        <begin position="21"/>
        <end position="39"/>
    </location>
</feature>